<evidence type="ECO:0000259" key="5">
    <source>
        <dbReference type="PROSITE" id="PS50020"/>
    </source>
</evidence>
<keyword evidence="2" id="KW-0053">Apoptosis</keyword>
<keyword evidence="3" id="KW-0645">Protease</keyword>
<dbReference type="Gene3D" id="2.20.70.10">
    <property type="match status" value="1"/>
</dbReference>
<dbReference type="GO" id="GO:0006915">
    <property type="term" value="P:apoptotic process"/>
    <property type="evidence" value="ECO:0007669"/>
    <property type="project" value="UniProtKB-KW"/>
</dbReference>
<gene>
    <name evidence="6" type="ORF">F8M41_019560</name>
</gene>
<dbReference type="EMBL" id="WTPW01000510">
    <property type="protein sequence ID" value="KAF0504236.1"/>
    <property type="molecule type" value="Genomic_DNA"/>
</dbReference>
<evidence type="ECO:0000256" key="2">
    <source>
        <dbReference type="ARBA" id="ARBA00022703"/>
    </source>
</evidence>
<evidence type="ECO:0000313" key="7">
    <source>
        <dbReference type="Proteomes" id="UP000439903"/>
    </source>
</evidence>
<dbReference type="SUPFAM" id="SSF52129">
    <property type="entry name" value="Caspase-like"/>
    <property type="match status" value="1"/>
</dbReference>
<dbReference type="OrthoDB" id="3223806at2759"/>
<feature type="region of interest" description="Disordered" evidence="4">
    <location>
        <begin position="63"/>
        <end position="130"/>
    </location>
</feature>
<name>A0A8H4EKJ2_GIGMA</name>
<dbReference type="InterPro" id="IPR050452">
    <property type="entry name" value="Metacaspase"/>
</dbReference>
<dbReference type="Pfam" id="PF00397">
    <property type="entry name" value="WW"/>
    <property type="match status" value="1"/>
</dbReference>
<proteinExistence type="inferred from homology"/>
<organism evidence="6 7">
    <name type="scientific">Gigaspora margarita</name>
    <dbReference type="NCBI Taxonomy" id="4874"/>
    <lineage>
        <taxon>Eukaryota</taxon>
        <taxon>Fungi</taxon>
        <taxon>Fungi incertae sedis</taxon>
        <taxon>Mucoromycota</taxon>
        <taxon>Glomeromycotina</taxon>
        <taxon>Glomeromycetes</taxon>
        <taxon>Diversisporales</taxon>
        <taxon>Gigasporaceae</taxon>
        <taxon>Gigaspora</taxon>
    </lineage>
</organism>
<dbReference type="InterPro" id="IPR036020">
    <property type="entry name" value="WW_dom_sf"/>
</dbReference>
<evidence type="ECO:0000313" key="6">
    <source>
        <dbReference type="EMBL" id="KAF0504236.1"/>
    </source>
</evidence>
<keyword evidence="7" id="KW-1185">Reference proteome</keyword>
<dbReference type="PANTHER" id="PTHR48104:SF30">
    <property type="entry name" value="METACASPASE-1"/>
    <property type="match status" value="1"/>
</dbReference>
<feature type="domain" description="WW" evidence="5">
    <location>
        <begin position="34"/>
        <end position="68"/>
    </location>
</feature>
<dbReference type="AlphaFoldDB" id="A0A8H4EKJ2"/>
<comment type="similarity">
    <text evidence="1">Belongs to the peptidase C14B family.</text>
</comment>
<dbReference type="Proteomes" id="UP000439903">
    <property type="component" value="Unassembled WGS sequence"/>
</dbReference>
<evidence type="ECO:0000256" key="4">
    <source>
        <dbReference type="SAM" id="MobiDB-lite"/>
    </source>
</evidence>
<dbReference type="GO" id="GO:0005737">
    <property type="term" value="C:cytoplasm"/>
    <property type="evidence" value="ECO:0007669"/>
    <property type="project" value="TreeGrafter"/>
</dbReference>
<dbReference type="SMART" id="SM00456">
    <property type="entry name" value="WW"/>
    <property type="match status" value="1"/>
</dbReference>
<dbReference type="InterPro" id="IPR001202">
    <property type="entry name" value="WW_dom"/>
</dbReference>
<feature type="compositionally biased region" description="Pro residues" evidence="4">
    <location>
        <begin position="76"/>
        <end position="89"/>
    </location>
</feature>
<feature type="compositionally biased region" description="Pro residues" evidence="4">
    <location>
        <begin position="99"/>
        <end position="113"/>
    </location>
</feature>
<keyword evidence="3" id="KW-0788">Thiol protease</keyword>
<evidence type="ECO:0000256" key="3">
    <source>
        <dbReference type="ARBA" id="ARBA00022807"/>
    </source>
</evidence>
<accession>A0A8H4EKJ2</accession>
<protein>
    <submittedName>
        <fullName evidence="6">Peptidase c14</fullName>
    </submittedName>
</protein>
<feature type="region of interest" description="Disordered" evidence="4">
    <location>
        <begin position="1"/>
        <end position="40"/>
    </location>
</feature>
<dbReference type="PANTHER" id="PTHR48104">
    <property type="entry name" value="METACASPASE-4"/>
    <property type="match status" value="1"/>
</dbReference>
<dbReference type="InterPro" id="IPR011600">
    <property type="entry name" value="Pept_C14_caspase"/>
</dbReference>
<dbReference type="CDD" id="cd00201">
    <property type="entry name" value="WW"/>
    <property type="match status" value="1"/>
</dbReference>
<dbReference type="GO" id="GO:0004197">
    <property type="term" value="F:cysteine-type endopeptidase activity"/>
    <property type="evidence" value="ECO:0007669"/>
    <property type="project" value="InterPro"/>
</dbReference>
<evidence type="ECO:0000256" key="1">
    <source>
        <dbReference type="ARBA" id="ARBA00009005"/>
    </source>
</evidence>
<dbReference type="Pfam" id="PF00656">
    <property type="entry name" value="Peptidase_C14"/>
    <property type="match status" value="1"/>
</dbReference>
<dbReference type="SUPFAM" id="SSF51045">
    <property type="entry name" value="WW domain"/>
    <property type="match status" value="1"/>
</dbReference>
<dbReference type="InterPro" id="IPR029030">
    <property type="entry name" value="Caspase-like_dom_sf"/>
</dbReference>
<dbReference type="GO" id="GO:0006508">
    <property type="term" value="P:proteolysis"/>
    <property type="evidence" value="ECO:0007669"/>
    <property type="project" value="InterPro"/>
</dbReference>
<keyword evidence="3" id="KW-0378">Hydrolase</keyword>
<sequence length="442" mass="49462">MYPGRKYEQQYGKKPSNSNYPGSQAPPPQQQALQPLPPGWISLYDHASQKYYFVNQATGISQWDPPPPAPQYYSPPSQPPPNYSPPSQPPQNQRYSSPSQPPPNQYQNPPPYQTPGVPQHNPAQGYVMYQNPNIPPNTNYVLSNCTGRKKALLIGINYFKTKFELRGCINDVHNVKKFLIELYGFREADMLILTDDQTDPTRIPYRGNMIAAMQWLVQDARPNDSLFFHYSGHGGQVEDLDGDEDDGFDETILPLDHEKNGQIIDDEMHAIMVKPLLPGVRLTAIFDSCHSGTALDLPYIYSTQGIIKEHNLLSEGGNTIMNAGMSYLRGDVNAIKTSLMSFGKRAMSGNKIAEKNKAEKSSQADVVMFSGCKDSQTSADATEAGQNTGAMSYAFITALRANKYQTYQQLLNSLRDILRDKYTQRPQLSTSHPMDMSTLFVM</sequence>
<dbReference type="Gene3D" id="3.40.50.12660">
    <property type="match status" value="1"/>
</dbReference>
<dbReference type="PROSITE" id="PS50020">
    <property type="entry name" value="WW_DOMAIN_2"/>
    <property type="match status" value="1"/>
</dbReference>
<reference evidence="6 7" key="1">
    <citation type="journal article" date="2019" name="Environ. Microbiol.">
        <title>At the nexus of three kingdoms: the genome of the mycorrhizal fungus Gigaspora margarita provides insights into plant, endobacterial and fungal interactions.</title>
        <authorList>
            <person name="Venice F."/>
            <person name="Ghignone S."/>
            <person name="Salvioli di Fossalunga A."/>
            <person name="Amselem J."/>
            <person name="Novero M."/>
            <person name="Xianan X."/>
            <person name="Sedzielewska Toro K."/>
            <person name="Morin E."/>
            <person name="Lipzen A."/>
            <person name="Grigoriev I.V."/>
            <person name="Henrissat B."/>
            <person name="Martin F.M."/>
            <person name="Bonfante P."/>
        </authorList>
    </citation>
    <scope>NUCLEOTIDE SEQUENCE [LARGE SCALE GENOMIC DNA]</scope>
    <source>
        <strain evidence="6 7">BEG34</strain>
    </source>
</reference>
<dbReference type="PROSITE" id="PS01159">
    <property type="entry name" value="WW_DOMAIN_1"/>
    <property type="match status" value="1"/>
</dbReference>
<comment type="caution">
    <text evidence="6">The sequence shown here is derived from an EMBL/GenBank/DDBJ whole genome shotgun (WGS) entry which is preliminary data.</text>
</comment>